<reference evidence="2 3" key="1">
    <citation type="submission" date="2024-01" db="EMBL/GenBank/DDBJ databases">
        <title>Seven novel Bacillus-like species.</title>
        <authorList>
            <person name="Liu G."/>
        </authorList>
    </citation>
    <scope>NUCLEOTIDE SEQUENCE [LARGE SCALE GENOMIC DNA]</scope>
    <source>
        <strain evidence="2 3">FJAT-51639</strain>
    </source>
</reference>
<evidence type="ECO:0000313" key="2">
    <source>
        <dbReference type="EMBL" id="MEI4804053.1"/>
    </source>
</evidence>
<comment type="caution">
    <text evidence="2">The sequence shown here is derived from an EMBL/GenBank/DDBJ whole genome shotgun (WGS) entry which is preliminary data.</text>
</comment>
<name>A0ABU8FMX9_9BACI</name>
<dbReference type="SUPFAM" id="SSF160631">
    <property type="entry name" value="SMI1/KNR4-like"/>
    <property type="match status" value="1"/>
</dbReference>
<evidence type="ECO:0000259" key="1">
    <source>
        <dbReference type="Pfam" id="PF09346"/>
    </source>
</evidence>
<dbReference type="EMBL" id="JBAWSX010000021">
    <property type="protein sequence ID" value="MEI4804053.1"/>
    <property type="molecule type" value="Genomic_DNA"/>
</dbReference>
<gene>
    <name evidence="2" type="ORF">WAZ07_23110</name>
</gene>
<dbReference type="Pfam" id="PF09346">
    <property type="entry name" value="SMI1_KNR4"/>
    <property type="match status" value="1"/>
</dbReference>
<dbReference type="InterPro" id="IPR037883">
    <property type="entry name" value="Knr4/Smi1-like_sf"/>
</dbReference>
<sequence>MNVLANMSSMYRIDASRAPSTEEEMKALQEFSTIDIPMEYIDIIRVGSDIEINIGNEMYIRIWGASGCVELNEAYFIQKYIPNSLAIGDDEGGRTLIYFNGKNEFGLYIVDFNDLDVDETVFVAPSINDLLTKNVGVEKILPY</sequence>
<dbReference type="InterPro" id="IPR018958">
    <property type="entry name" value="Knr4/Smi1-like_dom"/>
</dbReference>
<evidence type="ECO:0000313" key="3">
    <source>
        <dbReference type="Proteomes" id="UP001372526"/>
    </source>
</evidence>
<dbReference type="RefSeq" id="WP_336474334.1">
    <property type="nucleotide sequence ID" value="NZ_JBAWSX010000021.1"/>
</dbReference>
<dbReference type="Gene3D" id="3.40.1580.10">
    <property type="entry name" value="SMI1/KNR4-like"/>
    <property type="match status" value="1"/>
</dbReference>
<accession>A0ABU8FMX9</accession>
<protein>
    <submittedName>
        <fullName evidence="2">SMI1/KNR4 family protein</fullName>
    </submittedName>
</protein>
<dbReference type="Proteomes" id="UP001372526">
    <property type="component" value="Unassembled WGS sequence"/>
</dbReference>
<organism evidence="2 3">
    <name type="scientific">Bacillus bruguierae</name>
    <dbReference type="NCBI Taxonomy" id="3127667"/>
    <lineage>
        <taxon>Bacteria</taxon>
        <taxon>Bacillati</taxon>
        <taxon>Bacillota</taxon>
        <taxon>Bacilli</taxon>
        <taxon>Bacillales</taxon>
        <taxon>Bacillaceae</taxon>
        <taxon>Bacillus</taxon>
    </lineage>
</organism>
<feature type="domain" description="Knr4/Smi1-like" evidence="1">
    <location>
        <begin position="19"/>
        <end position="132"/>
    </location>
</feature>
<keyword evidence="3" id="KW-1185">Reference proteome</keyword>
<proteinExistence type="predicted"/>